<name>A0A0S4ILD4_BODSA</name>
<gene>
    <name evidence="2" type="ORF">BSAL_60485</name>
</gene>
<sequence length="278" mass="30967">MTTRLTSTDASVQHLMSRLHELESRRRMSMMHAKEAESRVALTTEEQSRVARDVEILHEREGTLKQSLQMLSDEQRQLQLRTEASHRTVESAEKEEPLLLEAANAALELSKKKCESWKGEHEALSIVQNKWLQPSLVSQFESTLAEAERELRSLLEEEQSLIAAAAAAQSARVPTTNEIDPSETIRTGEAMLAAKDHKATSEEIDRLKLTIDEFKSQASRRSTIVGREVGELTNKAADLDKWISDSSSAVDELKSNIADMTTALQDRCCPACSCSTAC</sequence>
<proteinExistence type="predicted"/>
<feature type="coiled-coil region" evidence="1">
    <location>
        <begin position="100"/>
        <end position="164"/>
    </location>
</feature>
<protein>
    <submittedName>
        <fullName evidence="2">Uncharacterized protein</fullName>
    </submittedName>
</protein>
<evidence type="ECO:0000313" key="2">
    <source>
        <dbReference type="EMBL" id="CUF23861.1"/>
    </source>
</evidence>
<dbReference type="EMBL" id="CYKH01000274">
    <property type="protein sequence ID" value="CUF23861.1"/>
    <property type="molecule type" value="Genomic_DNA"/>
</dbReference>
<dbReference type="OMA" id="LWQERAQ"/>
<dbReference type="AlphaFoldDB" id="A0A0S4ILD4"/>
<evidence type="ECO:0000256" key="1">
    <source>
        <dbReference type="SAM" id="Coils"/>
    </source>
</evidence>
<dbReference type="VEuPathDB" id="TriTrypDB:BSAL_60485"/>
<keyword evidence="3" id="KW-1185">Reference proteome</keyword>
<accession>A0A0S4ILD4</accession>
<reference evidence="3" key="1">
    <citation type="submission" date="2015-09" db="EMBL/GenBank/DDBJ databases">
        <authorList>
            <consortium name="Pathogen Informatics"/>
        </authorList>
    </citation>
    <scope>NUCLEOTIDE SEQUENCE [LARGE SCALE GENOMIC DNA]</scope>
    <source>
        <strain evidence="3">Lake Konstanz</strain>
    </source>
</reference>
<dbReference type="Proteomes" id="UP000051952">
    <property type="component" value="Unassembled WGS sequence"/>
</dbReference>
<organism evidence="2 3">
    <name type="scientific">Bodo saltans</name>
    <name type="common">Flagellated protozoan</name>
    <dbReference type="NCBI Taxonomy" id="75058"/>
    <lineage>
        <taxon>Eukaryota</taxon>
        <taxon>Discoba</taxon>
        <taxon>Euglenozoa</taxon>
        <taxon>Kinetoplastea</taxon>
        <taxon>Metakinetoplastina</taxon>
        <taxon>Eubodonida</taxon>
        <taxon>Bodonidae</taxon>
        <taxon>Bodo</taxon>
    </lineage>
</organism>
<keyword evidence="1" id="KW-0175">Coiled coil</keyword>
<evidence type="ECO:0000313" key="3">
    <source>
        <dbReference type="Proteomes" id="UP000051952"/>
    </source>
</evidence>